<name>A0ABW3HZG7_9FLAO</name>
<proteinExistence type="predicted"/>
<reference evidence="2" key="1">
    <citation type="journal article" date="2019" name="Int. J. Syst. Evol. Microbiol.">
        <title>The Global Catalogue of Microorganisms (GCM) 10K type strain sequencing project: providing services to taxonomists for standard genome sequencing and annotation.</title>
        <authorList>
            <consortium name="The Broad Institute Genomics Platform"/>
            <consortium name="The Broad Institute Genome Sequencing Center for Infectious Disease"/>
            <person name="Wu L."/>
            <person name="Ma J."/>
        </authorList>
    </citation>
    <scope>NUCLEOTIDE SEQUENCE [LARGE SCALE GENOMIC DNA]</scope>
    <source>
        <strain evidence="2">CCUG 62114</strain>
    </source>
</reference>
<sequence length="144" mass="17003">MELARIEKLIDKYEEATTTIQEEQELRAYFNGTNVAPHLEHYQPVFQYLSMAKQETFTKELPLQPRKSNYRRWLAIASVFVLSMSTYFVYQTSQPSEEEKVLMAYKETKEALQMLSKHFNQGAEKVTYLGKFDQAKNQVFKQEN</sequence>
<comment type="caution">
    <text evidence="1">The sequence shown here is derived from an EMBL/GenBank/DDBJ whole genome shotgun (WGS) entry which is preliminary data.</text>
</comment>
<dbReference type="RefSeq" id="WP_377713157.1">
    <property type="nucleotide sequence ID" value="NZ_JBHTJM010000002.1"/>
</dbReference>
<dbReference type="Proteomes" id="UP001596997">
    <property type="component" value="Unassembled WGS sequence"/>
</dbReference>
<accession>A0ABW3HZG7</accession>
<evidence type="ECO:0000313" key="2">
    <source>
        <dbReference type="Proteomes" id="UP001596997"/>
    </source>
</evidence>
<organism evidence="1 2">
    <name type="scientific">Pseudofulvibacter geojedonensis</name>
    <dbReference type="NCBI Taxonomy" id="1123758"/>
    <lineage>
        <taxon>Bacteria</taxon>
        <taxon>Pseudomonadati</taxon>
        <taxon>Bacteroidota</taxon>
        <taxon>Flavobacteriia</taxon>
        <taxon>Flavobacteriales</taxon>
        <taxon>Flavobacteriaceae</taxon>
        <taxon>Pseudofulvibacter</taxon>
    </lineage>
</organism>
<keyword evidence="2" id="KW-1185">Reference proteome</keyword>
<evidence type="ECO:0000313" key="1">
    <source>
        <dbReference type="EMBL" id="MFD0962965.1"/>
    </source>
</evidence>
<dbReference type="EMBL" id="JBHTJM010000002">
    <property type="protein sequence ID" value="MFD0962965.1"/>
    <property type="molecule type" value="Genomic_DNA"/>
</dbReference>
<gene>
    <name evidence="1" type="ORF">ACFQ1O_02990</name>
</gene>
<evidence type="ECO:0008006" key="3">
    <source>
        <dbReference type="Google" id="ProtNLM"/>
    </source>
</evidence>
<protein>
    <recommendedName>
        <fullName evidence="3">Anti-sigma factor</fullName>
    </recommendedName>
</protein>